<evidence type="ECO:0000256" key="1">
    <source>
        <dbReference type="SAM" id="Coils"/>
    </source>
</evidence>
<organism evidence="2 3">
    <name type="scientific">Elaeis guineensis var. tenera</name>
    <name type="common">Oil palm</name>
    <dbReference type="NCBI Taxonomy" id="51953"/>
    <lineage>
        <taxon>Eukaryota</taxon>
        <taxon>Viridiplantae</taxon>
        <taxon>Streptophyta</taxon>
        <taxon>Embryophyta</taxon>
        <taxon>Tracheophyta</taxon>
        <taxon>Spermatophyta</taxon>
        <taxon>Magnoliopsida</taxon>
        <taxon>Liliopsida</taxon>
        <taxon>Arecaceae</taxon>
        <taxon>Arecoideae</taxon>
        <taxon>Cocoseae</taxon>
        <taxon>Elaeidinae</taxon>
        <taxon>Elaeis</taxon>
    </lineage>
</organism>
<proteinExistence type="predicted"/>
<evidence type="ECO:0000313" key="2">
    <source>
        <dbReference type="Proteomes" id="UP000504607"/>
    </source>
</evidence>
<dbReference type="Proteomes" id="UP000504607">
    <property type="component" value="Chromosome 5"/>
</dbReference>
<protein>
    <submittedName>
        <fullName evidence="3">Uncharacterized protein LOC114914241</fullName>
    </submittedName>
</protein>
<reference evidence="3" key="1">
    <citation type="submission" date="2025-08" db="UniProtKB">
        <authorList>
            <consortium name="RefSeq"/>
        </authorList>
    </citation>
    <scope>IDENTIFICATION</scope>
</reference>
<gene>
    <name evidence="3" type="primary">LOC114914241</name>
</gene>
<accession>A0A8N4IE20</accession>
<keyword evidence="2" id="KW-1185">Reference proteome</keyword>
<dbReference type="OrthoDB" id="10592058at2759"/>
<sequence>MCIESFCELAKEAKKSGLEVEMLKRAREKVGEVSMRANATKRRAEDAEAALRKTIEENSRLIREIKELKARLGIEEKRSVKVTSKVVEDFRASEKCEKEKTKYSANAYDAGKQSIRVRVATKYLGLDLNFLDEIWDLTMMDDSTTGSSAPGTTS</sequence>
<dbReference type="RefSeq" id="XP_029120780.1">
    <property type="nucleotide sequence ID" value="XM_029264947.1"/>
</dbReference>
<keyword evidence="1" id="KW-0175">Coiled coil</keyword>
<feature type="coiled-coil region" evidence="1">
    <location>
        <begin position="37"/>
        <end position="78"/>
    </location>
</feature>
<name>A0A8N4IE20_ELAGV</name>
<evidence type="ECO:0000313" key="3">
    <source>
        <dbReference type="RefSeq" id="XP_029120780.1"/>
    </source>
</evidence>
<dbReference type="AlphaFoldDB" id="A0A8N4IE20"/>